<protein>
    <submittedName>
        <fullName evidence="3">Uncharacterized protein LOC111458717</fullName>
    </submittedName>
</protein>
<keyword evidence="2" id="KW-1185">Reference proteome</keyword>
<feature type="compositionally biased region" description="Low complexity" evidence="1">
    <location>
        <begin position="44"/>
        <end position="67"/>
    </location>
</feature>
<feature type="compositionally biased region" description="Basic and acidic residues" evidence="1">
    <location>
        <begin position="1"/>
        <end position="10"/>
    </location>
</feature>
<dbReference type="PANTHER" id="PTHR34539">
    <property type="entry name" value="T6J4.11 PROTEIN"/>
    <property type="match status" value="1"/>
</dbReference>
<dbReference type="Proteomes" id="UP000504609">
    <property type="component" value="Unplaced"/>
</dbReference>
<organism evidence="2 3">
    <name type="scientific">Cucurbita moschata</name>
    <name type="common">Winter crookneck squash</name>
    <name type="synonym">Cucurbita pepo var. moschata</name>
    <dbReference type="NCBI Taxonomy" id="3662"/>
    <lineage>
        <taxon>Eukaryota</taxon>
        <taxon>Viridiplantae</taxon>
        <taxon>Streptophyta</taxon>
        <taxon>Embryophyta</taxon>
        <taxon>Tracheophyta</taxon>
        <taxon>Spermatophyta</taxon>
        <taxon>Magnoliopsida</taxon>
        <taxon>eudicotyledons</taxon>
        <taxon>Gunneridae</taxon>
        <taxon>Pentapetalae</taxon>
        <taxon>rosids</taxon>
        <taxon>fabids</taxon>
        <taxon>Cucurbitales</taxon>
        <taxon>Cucurbitaceae</taxon>
        <taxon>Cucurbiteae</taxon>
        <taxon>Cucurbita</taxon>
    </lineage>
</organism>
<feature type="region of interest" description="Disordered" evidence="1">
    <location>
        <begin position="37"/>
        <end position="93"/>
    </location>
</feature>
<evidence type="ECO:0000256" key="1">
    <source>
        <dbReference type="SAM" id="MobiDB-lite"/>
    </source>
</evidence>
<reference evidence="3" key="1">
    <citation type="submission" date="2025-08" db="UniProtKB">
        <authorList>
            <consortium name="RefSeq"/>
        </authorList>
    </citation>
    <scope>IDENTIFICATION</scope>
    <source>
        <tissue evidence="3">Young leaves</tissue>
    </source>
</reference>
<evidence type="ECO:0000313" key="3">
    <source>
        <dbReference type="RefSeq" id="XP_022957279.1"/>
    </source>
</evidence>
<dbReference type="PANTHER" id="PTHR34539:SF3">
    <property type="entry name" value="NAC DOMAIN-CONTAINING PROTEIN"/>
    <property type="match status" value="1"/>
</dbReference>
<dbReference type="KEGG" id="cmos:111458717"/>
<sequence length="178" mass="19658">MASKRQRDEAQMEEMSEGEELKRQKSYDQILSLLEEEEEEAVEDLSSIISSLQQEISSSSSSSSSSSPCSTKWHPISKQNNTQKAEMEEAAASAECGSVKDYASCCCSSSSSVNEEEGGERERVMRHLLEASDDELGIPNSEFVVGEGMDGVALCDALWELEDEAANYYTLFHSQLFV</sequence>
<proteinExistence type="predicted"/>
<gene>
    <name evidence="3" type="primary">LOC111458717</name>
</gene>
<dbReference type="RefSeq" id="XP_022957279.1">
    <property type="nucleotide sequence ID" value="XM_023101511.1"/>
</dbReference>
<dbReference type="AlphaFoldDB" id="A0A6J1H1H5"/>
<accession>A0A6J1H1H5</accession>
<name>A0A6J1H1H5_CUCMO</name>
<evidence type="ECO:0000313" key="2">
    <source>
        <dbReference type="Proteomes" id="UP000504609"/>
    </source>
</evidence>
<dbReference type="GeneID" id="111458717"/>
<feature type="region of interest" description="Disordered" evidence="1">
    <location>
        <begin position="1"/>
        <end position="25"/>
    </location>
</feature>